<reference evidence="2" key="1">
    <citation type="submission" date="2016-10" db="EMBL/GenBank/DDBJ databases">
        <authorList>
            <person name="Varghese N."/>
            <person name="Submissions S."/>
        </authorList>
    </citation>
    <scope>NUCLEOTIDE SEQUENCE [LARGE SCALE GENOMIC DNA]</scope>
    <source>
        <strain evidence="2">8N4</strain>
    </source>
</reference>
<organism evidence="1 2">
    <name type="scientific">Rosenbergiella nectarea</name>
    <dbReference type="NCBI Taxonomy" id="988801"/>
    <lineage>
        <taxon>Bacteria</taxon>
        <taxon>Pseudomonadati</taxon>
        <taxon>Pseudomonadota</taxon>
        <taxon>Gammaproteobacteria</taxon>
        <taxon>Enterobacterales</taxon>
        <taxon>Erwiniaceae</taxon>
        <taxon>Rosenbergiella</taxon>
    </lineage>
</organism>
<dbReference type="OrthoDB" id="6628903at2"/>
<evidence type="ECO:0000313" key="1">
    <source>
        <dbReference type="EMBL" id="SER29025.1"/>
    </source>
</evidence>
<gene>
    <name evidence="1" type="ORF">SAMN05216522_12012</name>
</gene>
<dbReference type="EMBL" id="FOGC01000020">
    <property type="protein sequence ID" value="SER29025.1"/>
    <property type="molecule type" value="Genomic_DNA"/>
</dbReference>
<dbReference type="STRING" id="988801.SAMN05216522_12012"/>
<name>A0A1H9N043_9GAMM</name>
<keyword evidence="2" id="KW-1185">Reference proteome</keyword>
<dbReference type="AlphaFoldDB" id="A0A1H9N043"/>
<protein>
    <submittedName>
        <fullName evidence="1">Uncharacterized protein</fullName>
    </submittedName>
</protein>
<accession>A0A1H9N043</accession>
<evidence type="ECO:0000313" key="2">
    <source>
        <dbReference type="Proteomes" id="UP000242515"/>
    </source>
</evidence>
<sequence>MVKKFNEFSEEIQAEIIRAATKVTVAKINAKGAKFDCYYGHKNWFRDSISEVISGLKAASNG</sequence>
<dbReference type="Proteomes" id="UP000242515">
    <property type="component" value="Unassembled WGS sequence"/>
</dbReference>
<dbReference type="RefSeq" id="WP_092678452.1">
    <property type="nucleotide sequence ID" value="NZ_FOGC01000020.1"/>
</dbReference>
<proteinExistence type="predicted"/>